<gene>
    <name evidence="3" type="ORF">GCM10022247_72050</name>
</gene>
<keyword evidence="4" id="KW-1185">Reference proteome</keyword>
<dbReference type="Proteomes" id="UP001501747">
    <property type="component" value="Unassembled WGS sequence"/>
</dbReference>
<dbReference type="PANTHER" id="PTHR30388">
    <property type="entry name" value="ALDEHYDE OXIDOREDUCTASE MOLYBDENUM COFACTOR ASSEMBLY PROTEIN"/>
    <property type="match status" value="1"/>
</dbReference>
<dbReference type="InterPro" id="IPR003777">
    <property type="entry name" value="XdhC_CoxI"/>
</dbReference>
<accession>A0ABP7U4J4</accession>
<feature type="domain" description="XdhC- CoxI" evidence="1">
    <location>
        <begin position="10"/>
        <end position="76"/>
    </location>
</feature>
<protein>
    <submittedName>
        <fullName evidence="3">XdhC family protein</fullName>
    </submittedName>
</protein>
<proteinExistence type="predicted"/>
<comment type="caution">
    <text evidence="3">The sequence shown here is derived from an EMBL/GenBank/DDBJ whole genome shotgun (WGS) entry which is preliminary data.</text>
</comment>
<evidence type="ECO:0000259" key="1">
    <source>
        <dbReference type="Pfam" id="PF02625"/>
    </source>
</evidence>
<evidence type="ECO:0000313" key="4">
    <source>
        <dbReference type="Proteomes" id="UP001501747"/>
    </source>
</evidence>
<dbReference type="InterPro" id="IPR052698">
    <property type="entry name" value="MoCofactor_Util/Proc"/>
</dbReference>
<dbReference type="InterPro" id="IPR027051">
    <property type="entry name" value="XdhC_Rossmann_dom"/>
</dbReference>
<feature type="domain" description="XdhC Rossmann" evidence="2">
    <location>
        <begin position="154"/>
        <end position="289"/>
    </location>
</feature>
<dbReference type="Gene3D" id="3.40.50.720">
    <property type="entry name" value="NAD(P)-binding Rossmann-like Domain"/>
    <property type="match status" value="1"/>
</dbReference>
<dbReference type="Pfam" id="PF13478">
    <property type="entry name" value="XdhC_C"/>
    <property type="match status" value="1"/>
</dbReference>
<dbReference type="PANTHER" id="PTHR30388:SF4">
    <property type="entry name" value="MOLYBDENUM COFACTOR INSERTION CHAPERONE PAOD"/>
    <property type="match status" value="1"/>
</dbReference>
<dbReference type="Pfam" id="PF02625">
    <property type="entry name" value="XdhC_CoxI"/>
    <property type="match status" value="1"/>
</dbReference>
<name>A0ABP7U4J4_9PSEU</name>
<dbReference type="RefSeq" id="WP_344885627.1">
    <property type="nucleotide sequence ID" value="NZ_BAABAL010000027.1"/>
</dbReference>
<organism evidence="3 4">
    <name type="scientific">Allokutzneria multivorans</name>
    <dbReference type="NCBI Taxonomy" id="1142134"/>
    <lineage>
        <taxon>Bacteria</taxon>
        <taxon>Bacillati</taxon>
        <taxon>Actinomycetota</taxon>
        <taxon>Actinomycetes</taxon>
        <taxon>Pseudonocardiales</taxon>
        <taxon>Pseudonocardiaceae</taxon>
        <taxon>Allokutzneria</taxon>
    </lineage>
</organism>
<evidence type="ECO:0000313" key="3">
    <source>
        <dbReference type="EMBL" id="GAA4035981.1"/>
    </source>
</evidence>
<reference evidence="4" key="1">
    <citation type="journal article" date="2019" name="Int. J. Syst. Evol. Microbiol.">
        <title>The Global Catalogue of Microorganisms (GCM) 10K type strain sequencing project: providing services to taxonomists for standard genome sequencing and annotation.</title>
        <authorList>
            <consortium name="The Broad Institute Genomics Platform"/>
            <consortium name="The Broad Institute Genome Sequencing Center for Infectious Disease"/>
            <person name="Wu L."/>
            <person name="Ma J."/>
        </authorList>
    </citation>
    <scope>NUCLEOTIDE SEQUENCE [LARGE SCALE GENOMIC DNA]</scope>
    <source>
        <strain evidence="4">JCM 17342</strain>
    </source>
</reference>
<evidence type="ECO:0000259" key="2">
    <source>
        <dbReference type="Pfam" id="PF13478"/>
    </source>
</evidence>
<dbReference type="EMBL" id="BAABAL010000027">
    <property type="protein sequence ID" value="GAA4035981.1"/>
    <property type="molecule type" value="Genomic_DNA"/>
</dbReference>
<sequence length="294" mass="30348">MRSAFPELLARQGQPAAIATLVDKTGSAPLPIGTAMVVWQDGTVRGWISGGCVDADVVAVAERVLATGRSELREYGPPSPFGVGLTCGGRLRVLVEPVYPELLTAAAEVASDRPVVLRVDLETGERGVSWSTRAEGASLVGSAFVASFLPRPRLVVVSSTAVTNPLVRLASELGWRPVVVEHRPVFAAQVLGAEVVPRMSGVELDRRCAVAVLSHEPAVDVPAIMAAFSAGSAYVGAMGSAATHRDRVRRLREAGAGRADLARLRSPIGLAGVGGRGPVELAVAVAAELGSAGA</sequence>